<evidence type="ECO:0000313" key="2">
    <source>
        <dbReference type="EMBL" id="SBP87466.1"/>
    </source>
</evidence>
<gene>
    <name evidence="2" type="ORF">THIARS_60179</name>
</gene>
<organism evidence="2 3">
    <name type="scientific">Thiomonas delicata</name>
    <name type="common">Thiomonas cuprina</name>
    <dbReference type="NCBI Taxonomy" id="364030"/>
    <lineage>
        <taxon>Bacteria</taxon>
        <taxon>Pseudomonadati</taxon>
        <taxon>Pseudomonadota</taxon>
        <taxon>Betaproteobacteria</taxon>
        <taxon>Burkholderiales</taxon>
        <taxon>Thiomonas</taxon>
    </lineage>
</organism>
<protein>
    <submittedName>
        <fullName evidence="2">Uncharacterized protein</fullName>
    </submittedName>
</protein>
<evidence type="ECO:0000256" key="1">
    <source>
        <dbReference type="SAM" id="MobiDB-lite"/>
    </source>
</evidence>
<name>A0A238D2H4_THIDL</name>
<accession>A0A238D2H4</accession>
<reference evidence="2 3" key="1">
    <citation type="submission" date="2016-06" db="EMBL/GenBank/DDBJ databases">
        <authorList>
            <person name="Kjaerup R.B."/>
            <person name="Dalgaard T.S."/>
            <person name="Juul-Madsen H.R."/>
        </authorList>
    </citation>
    <scope>NUCLEOTIDE SEQUENCE [LARGE SCALE GENOMIC DNA]</scope>
    <source>
        <strain evidence="2 3">DSM 16361</strain>
    </source>
</reference>
<sequence>MSRPLSKSIAQLSAHSKSGPDHVSPLTGLGEVDAHLLTDFRHHGNANLPGRVGSWPR</sequence>
<evidence type="ECO:0000313" key="3">
    <source>
        <dbReference type="Proteomes" id="UP000214566"/>
    </source>
</evidence>
<proteinExistence type="predicted"/>
<dbReference type="Proteomes" id="UP000214566">
    <property type="component" value="Unassembled WGS sequence"/>
</dbReference>
<feature type="region of interest" description="Disordered" evidence="1">
    <location>
        <begin position="1"/>
        <end position="28"/>
    </location>
</feature>
<dbReference type="AlphaFoldDB" id="A0A238D2H4"/>
<keyword evidence="3" id="KW-1185">Reference proteome</keyword>
<dbReference type="EMBL" id="FLMQ01000055">
    <property type="protein sequence ID" value="SBP87466.1"/>
    <property type="molecule type" value="Genomic_DNA"/>
</dbReference>